<comment type="similarity">
    <text evidence="1">Belongs to the LysR transcriptional regulatory family.</text>
</comment>
<dbReference type="GeneID" id="86879872"/>
<sequence length="299" mass="32973">MALSTDRISLTTLRLFVAIAEEAALNRAAEREAIAPSAASKRLADLEADLHVILFERNPRGMRPTIAGESLLRHARRILSAAGALTAEMAEFRVGIRGHVRVLANLSAIVAYLPEELEQFFLNHPELRIELEERPTDKVIQGVVEGWAELGICSGDADLRELKSLAYRCDRLVMAMRKDHPLASGAGISFVDTLPYDQIGLHADSSIFIRSRIAAREAGLPLRRRIHVPGFDAVCRTVQANLGIALIPEPVFNILGPPMGLHSEQLKDAWAFREIVLVHHPDCALSRAAEALKNFLIPR</sequence>
<dbReference type="InterPro" id="IPR036390">
    <property type="entry name" value="WH_DNA-bd_sf"/>
</dbReference>
<feature type="domain" description="HTH lysR-type" evidence="8">
    <location>
        <begin position="8"/>
        <end position="65"/>
    </location>
</feature>
<dbReference type="Gene3D" id="1.10.10.10">
    <property type="entry name" value="Winged helix-like DNA-binding domain superfamily/Winged helix DNA-binding domain"/>
    <property type="match status" value="1"/>
</dbReference>
<dbReference type="InterPro" id="IPR036388">
    <property type="entry name" value="WH-like_DNA-bd_sf"/>
</dbReference>
<proteinExistence type="inferred from homology"/>
<organism evidence="10 11">
    <name type="scientific">Agrobacterium rosae</name>
    <dbReference type="NCBI Taxonomy" id="1972867"/>
    <lineage>
        <taxon>Bacteria</taxon>
        <taxon>Pseudomonadati</taxon>
        <taxon>Pseudomonadota</taxon>
        <taxon>Alphaproteobacteria</taxon>
        <taxon>Hyphomicrobiales</taxon>
        <taxon>Rhizobiaceae</taxon>
        <taxon>Rhizobium/Agrobacterium group</taxon>
        <taxon>Agrobacterium</taxon>
    </lineage>
</organism>
<dbReference type="GO" id="GO:0003677">
    <property type="term" value="F:DNA binding"/>
    <property type="evidence" value="ECO:0007669"/>
    <property type="project" value="UniProtKB-KW"/>
</dbReference>
<reference evidence="10 11" key="1">
    <citation type="journal article" date="2018" name="Syst. Appl. Microbiol.">
        <title>Agrobacterium rosae sp. nov., isolated from galls on different agricultural crops.</title>
        <authorList>
            <person name="Kuzmanovic N."/>
            <person name="Pulawska J."/>
            <person name="Smalla K."/>
            <person name="Nesme X."/>
        </authorList>
    </citation>
    <scope>NUCLEOTIDE SEQUENCE [LARGE SCALE GENOMIC DNA]</scope>
    <source>
        <strain evidence="10 11">NCPPB 1650</strain>
    </source>
</reference>
<accession>A0AAE5RYI4</accession>
<evidence type="ECO:0000256" key="5">
    <source>
        <dbReference type="ARBA" id="ARBA00054626"/>
    </source>
</evidence>
<name>A0AAE5RYI4_9HYPH</name>
<evidence type="ECO:0000256" key="6">
    <source>
        <dbReference type="ARBA" id="ARBA00067332"/>
    </source>
</evidence>
<dbReference type="PROSITE" id="PS50931">
    <property type="entry name" value="HTH_LYSR"/>
    <property type="match status" value="1"/>
</dbReference>
<comment type="caution">
    <text evidence="10">The sequence shown here is derived from an EMBL/GenBank/DDBJ whole genome shotgun (WGS) entry which is preliminary data.</text>
</comment>
<protein>
    <recommendedName>
        <fullName evidence="6">HTH-type transcriptional regulator TtuA</fullName>
    </recommendedName>
    <alternativeName>
        <fullName evidence="7">Tartrate utilization transcriptional regulator</fullName>
    </alternativeName>
</protein>
<dbReference type="InterPro" id="IPR005119">
    <property type="entry name" value="LysR_subst-bd"/>
</dbReference>
<keyword evidence="12" id="KW-1185">Reference proteome</keyword>
<dbReference type="SUPFAM" id="SSF46785">
    <property type="entry name" value="Winged helix' DNA-binding domain"/>
    <property type="match status" value="1"/>
</dbReference>
<evidence type="ECO:0000313" key="9">
    <source>
        <dbReference type="EMBL" id="MDX8332271.1"/>
    </source>
</evidence>
<keyword evidence="4" id="KW-0804">Transcription</keyword>
<keyword evidence="3" id="KW-0238">DNA-binding</keyword>
<dbReference type="SUPFAM" id="SSF53850">
    <property type="entry name" value="Periplasmic binding protein-like II"/>
    <property type="match status" value="1"/>
</dbReference>
<dbReference type="InterPro" id="IPR050950">
    <property type="entry name" value="HTH-type_LysR_regulators"/>
</dbReference>
<evidence type="ECO:0000256" key="3">
    <source>
        <dbReference type="ARBA" id="ARBA00023125"/>
    </source>
</evidence>
<dbReference type="Proteomes" id="UP001277561">
    <property type="component" value="Unassembled WGS sequence"/>
</dbReference>
<dbReference type="PANTHER" id="PTHR30419:SF2">
    <property type="entry name" value="LYSR FAMILY TRANSCRIPTIONAL REGULATOR"/>
    <property type="match status" value="1"/>
</dbReference>
<evidence type="ECO:0000256" key="2">
    <source>
        <dbReference type="ARBA" id="ARBA00023015"/>
    </source>
</evidence>
<dbReference type="EMBL" id="NXEJ01000005">
    <property type="protein sequence ID" value="POO51986.1"/>
    <property type="molecule type" value="Genomic_DNA"/>
</dbReference>
<dbReference type="Pfam" id="PF00126">
    <property type="entry name" value="HTH_1"/>
    <property type="match status" value="1"/>
</dbReference>
<dbReference type="FunFam" id="1.10.10.10:FF:000001">
    <property type="entry name" value="LysR family transcriptional regulator"/>
    <property type="match status" value="1"/>
</dbReference>
<dbReference type="AlphaFoldDB" id="A0AAE5RYI4"/>
<reference evidence="9 12" key="2">
    <citation type="journal article" date="2023" name="Phytobiomes J">
        <title>Deciphering the key players within the bacterial microbiota associated with aerial crown gall tumors on rhododendron: Insights into the gallobiome.</title>
        <authorList>
            <person name="Kuzmanovic N."/>
            <person name="Nesme J."/>
            <person name="Wolf J."/>
            <person name="Neumann-Schaal M."/>
            <person name="Petersen J."/>
            <person name="Fernandez-Gnecco G."/>
            <person name="Sproeer C."/>
            <person name="Bunk B."/>
            <person name="Overmann J."/>
            <person name="Sorensen S.J."/>
            <person name="Idczak E."/>
            <person name="Smalla K."/>
        </authorList>
    </citation>
    <scope>NUCLEOTIDE SEQUENCE [LARGE SCALE GENOMIC DNA]</scope>
    <source>
        <strain evidence="12">rho-14.1</strain>
        <strain evidence="9">Rho-14.1</strain>
    </source>
</reference>
<evidence type="ECO:0000256" key="7">
    <source>
        <dbReference type="ARBA" id="ARBA00083243"/>
    </source>
</evidence>
<evidence type="ECO:0000256" key="4">
    <source>
        <dbReference type="ARBA" id="ARBA00023163"/>
    </source>
</evidence>
<evidence type="ECO:0000256" key="1">
    <source>
        <dbReference type="ARBA" id="ARBA00009437"/>
    </source>
</evidence>
<evidence type="ECO:0000259" key="8">
    <source>
        <dbReference type="PROSITE" id="PS50931"/>
    </source>
</evidence>
<dbReference type="InterPro" id="IPR000847">
    <property type="entry name" value="LysR_HTH_N"/>
</dbReference>
<dbReference type="RefSeq" id="WP_103658240.1">
    <property type="nucleotide sequence ID" value="NZ_CP192765.1"/>
</dbReference>
<dbReference type="GO" id="GO:0003700">
    <property type="term" value="F:DNA-binding transcription factor activity"/>
    <property type="evidence" value="ECO:0007669"/>
    <property type="project" value="InterPro"/>
</dbReference>
<evidence type="ECO:0000313" key="11">
    <source>
        <dbReference type="Proteomes" id="UP000237447"/>
    </source>
</evidence>
<gene>
    <name evidence="10" type="ORF">CPJ18_11010</name>
    <name evidence="9" type="ORF">RMS29_23950</name>
</gene>
<dbReference type="EMBL" id="JAVRAD010000015">
    <property type="protein sequence ID" value="MDX8332271.1"/>
    <property type="molecule type" value="Genomic_DNA"/>
</dbReference>
<comment type="function">
    <text evidence="5">Transcriptional regulator of the ttuABCDE tartrate utilization operon.</text>
</comment>
<evidence type="ECO:0000313" key="10">
    <source>
        <dbReference type="EMBL" id="POO51986.1"/>
    </source>
</evidence>
<dbReference type="GO" id="GO:0005829">
    <property type="term" value="C:cytosol"/>
    <property type="evidence" value="ECO:0007669"/>
    <property type="project" value="TreeGrafter"/>
</dbReference>
<dbReference type="PANTHER" id="PTHR30419">
    <property type="entry name" value="HTH-TYPE TRANSCRIPTIONAL REGULATOR YBHD"/>
    <property type="match status" value="1"/>
</dbReference>
<evidence type="ECO:0000313" key="12">
    <source>
        <dbReference type="Proteomes" id="UP001277561"/>
    </source>
</evidence>
<dbReference type="Gene3D" id="3.40.190.290">
    <property type="match status" value="1"/>
</dbReference>
<keyword evidence="2" id="KW-0805">Transcription regulation</keyword>
<dbReference type="Pfam" id="PF03466">
    <property type="entry name" value="LysR_substrate"/>
    <property type="match status" value="1"/>
</dbReference>
<dbReference type="Proteomes" id="UP000237447">
    <property type="component" value="Unassembled WGS sequence"/>
</dbReference>